<dbReference type="PANTHER" id="PTHR34986:SF1">
    <property type="entry name" value="PROTEIN YIAL"/>
    <property type="match status" value="1"/>
</dbReference>
<accession>A0A0B7GT69</accession>
<evidence type="ECO:0000313" key="2">
    <source>
        <dbReference type="Proteomes" id="UP000183504"/>
    </source>
</evidence>
<name>A0A0B7GT69_STRSA</name>
<dbReference type="Gene3D" id="2.60.120.370">
    <property type="entry name" value="YhcH/YjgK/YiaL"/>
    <property type="match status" value="1"/>
</dbReference>
<dbReference type="SUPFAM" id="SSF51197">
    <property type="entry name" value="Clavaminate synthase-like"/>
    <property type="match status" value="1"/>
</dbReference>
<reference evidence="1 2" key="1">
    <citation type="submission" date="2015-01" db="EMBL/GenBank/DDBJ databases">
        <authorList>
            <person name="Pelicic Vladimir"/>
        </authorList>
    </citation>
    <scope>NUCLEOTIDE SEQUENCE [LARGE SCALE GENOMIC DNA]</scope>
    <source>
        <strain evidence="1 2">2908</strain>
    </source>
</reference>
<sequence>MIVTEINNLSTYVGVNPYFERLINFLKTVDLGSLPEGKIDIEGDKLFGNCFSYVADGQPGDFFETHRKYLDIHLVLENTEDMAVSSVKSTTVSQPYNSEKDIELYEGKVEQLIHLKSGECLITFPEDLHQPKVRVNDLPLKKVVFKVAIS</sequence>
<dbReference type="AlphaFoldDB" id="A0A0B7GT69"/>
<dbReference type="PANTHER" id="PTHR34986">
    <property type="entry name" value="EVOLVED BETA-GALACTOSIDASE SUBUNIT BETA"/>
    <property type="match status" value="1"/>
</dbReference>
<evidence type="ECO:0000313" key="1">
    <source>
        <dbReference type="EMBL" id="CEL91418.1"/>
    </source>
</evidence>
<dbReference type="EMBL" id="CDMW01000001">
    <property type="protein sequence ID" value="CEL91418.1"/>
    <property type="molecule type" value="Genomic_DNA"/>
</dbReference>
<dbReference type="Proteomes" id="UP000183504">
    <property type="component" value="Unassembled WGS sequence"/>
</dbReference>
<dbReference type="Pfam" id="PF04074">
    <property type="entry name" value="DUF386"/>
    <property type="match status" value="1"/>
</dbReference>
<organism evidence="1 2">
    <name type="scientific">Streptococcus sanguinis</name>
    <dbReference type="NCBI Taxonomy" id="1305"/>
    <lineage>
        <taxon>Bacteria</taxon>
        <taxon>Bacillati</taxon>
        <taxon>Bacillota</taxon>
        <taxon>Bacilli</taxon>
        <taxon>Lactobacillales</taxon>
        <taxon>Streptococcaceae</taxon>
        <taxon>Streptococcus</taxon>
    </lineage>
</organism>
<dbReference type="RefSeq" id="WP_072074779.1">
    <property type="nucleotide sequence ID" value="NZ_CDMW01000001.1"/>
</dbReference>
<proteinExistence type="predicted"/>
<dbReference type="NCBIfam" id="TIGR00022">
    <property type="entry name" value="YhcH/YjgK/YiaL family protein"/>
    <property type="match status" value="1"/>
</dbReference>
<protein>
    <recommendedName>
        <fullName evidence="3">YhcH/YjgK/YiaL family protein</fullName>
    </recommendedName>
</protein>
<dbReference type="InterPro" id="IPR004375">
    <property type="entry name" value="NanQ/TabA/YiaL"/>
</dbReference>
<evidence type="ECO:0008006" key="3">
    <source>
        <dbReference type="Google" id="ProtNLM"/>
    </source>
</evidence>
<dbReference type="GO" id="GO:0005829">
    <property type="term" value="C:cytosol"/>
    <property type="evidence" value="ECO:0007669"/>
    <property type="project" value="TreeGrafter"/>
</dbReference>
<dbReference type="InterPro" id="IPR037012">
    <property type="entry name" value="NanQ/TabA/YiaL_sf"/>
</dbReference>
<gene>
    <name evidence="1" type="ORF">SSV_2146</name>
</gene>